<sequence length="68" mass="6767">MSPGKKKVAAGKNPTLTPVAFVAVVTTTASPPSDSSSAAGGVLFVVGHSASPLLLGRLRLVPRAAAWV</sequence>
<dbReference type="EMBL" id="OZ034818">
    <property type="protein sequence ID" value="CAL1389026.1"/>
    <property type="molecule type" value="Genomic_DNA"/>
</dbReference>
<evidence type="ECO:0008006" key="3">
    <source>
        <dbReference type="Google" id="ProtNLM"/>
    </source>
</evidence>
<reference evidence="1 2" key="1">
    <citation type="submission" date="2024-04" db="EMBL/GenBank/DDBJ databases">
        <authorList>
            <person name="Fracassetti M."/>
        </authorList>
    </citation>
    <scope>NUCLEOTIDE SEQUENCE [LARGE SCALE GENOMIC DNA]</scope>
</reference>
<dbReference type="Proteomes" id="UP001497516">
    <property type="component" value="Chromosome 5"/>
</dbReference>
<dbReference type="AlphaFoldDB" id="A0AAV2ESV1"/>
<organism evidence="1 2">
    <name type="scientific">Linum trigynum</name>
    <dbReference type="NCBI Taxonomy" id="586398"/>
    <lineage>
        <taxon>Eukaryota</taxon>
        <taxon>Viridiplantae</taxon>
        <taxon>Streptophyta</taxon>
        <taxon>Embryophyta</taxon>
        <taxon>Tracheophyta</taxon>
        <taxon>Spermatophyta</taxon>
        <taxon>Magnoliopsida</taxon>
        <taxon>eudicotyledons</taxon>
        <taxon>Gunneridae</taxon>
        <taxon>Pentapetalae</taxon>
        <taxon>rosids</taxon>
        <taxon>fabids</taxon>
        <taxon>Malpighiales</taxon>
        <taxon>Linaceae</taxon>
        <taxon>Linum</taxon>
    </lineage>
</organism>
<proteinExistence type="predicted"/>
<evidence type="ECO:0000313" key="1">
    <source>
        <dbReference type="EMBL" id="CAL1389026.1"/>
    </source>
</evidence>
<gene>
    <name evidence="1" type="ORF">LTRI10_LOCUS29916</name>
</gene>
<name>A0AAV2ESV1_9ROSI</name>
<keyword evidence="2" id="KW-1185">Reference proteome</keyword>
<protein>
    <recommendedName>
        <fullName evidence="3">Secreted protein</fullName>
    </recommendedName>
</protein>
<evidence type="ECO:0000313" key="2">
    <source>
        <dbReference type="Proteomes" id="UP001497516"/>
    </source>
</evidence>
<accession>A0AAV2ESV1</accession>